<evidence type="ECO:0000259" key="5">
    <source>
        <dbReference type="Pfam" id="PF26049"/>
    </source>
</evidence>
<protein>
    <submittedName>
        <fullName evidence="6">Ribosomal RNA large subunit methyltransferase G</fullName>
        <ecNumber evidence="6">2.1.1.174</ecNumber>
    </submittedName>
</protein>
<dbReference type="InterPro" id="IPR007848">
    <property type="entry name" value="Small_mtfrase_dom"/>
</dbReference>
<sequence length="395" mass="41383">MLVPLPRDGTHSPAVPGTGRGRSGYRGTVTFSLEGLRRWPDVEAPDLVATDAADRLLLDESAAARTGAGDGELVVIGDGYGALTLGAASDGGRGIRVHQDPLTGERALAANAERFGLGDAFVSLPLSPELVRGARVVLMRLPRSLDALRDIARLIAAHAAPDVVVFAGGRVKHMTLAMNDVLRESFARLDVTHARQKSRVLVARGPHDGRDPAPVRVTHDGIVVCAFGGAFAGASIDIGTRFLLEQLPPLPDGSAIDLACGTGVVATALALRHPSLHVLACDQSAAAVASARATTEANGVADRVEVVRDDMLGAQPDASATFIALNPPFHSGSAVHEGIAPRMFAEAARVLRQGGELWAVWNSGLHYRPALERAVGPTRQVARNAKFTVTASTRR</sequence>
<dbReference type="PANTHER" id="PTHR47816:SF5">
    <property type="entry name" value="RIBOSOMAL RNA LARGE SUBUNIT METHYLTRANSFERASE G"/>
    <property type="match status" value="1"/>
</dbReference>
<feature type="domain" description="RlmG N-terminal" evidence="5">
    <location>
        <begin position="35"/>
        <end position="204"/>
    </location>
</feature>
<comment type="caution">
    <text evidence="6">The sequence shown here is derived from an EMBL/GenBank/DDBJ whole genome shotgun (WGS) entry which is preliminary data.</text>
</comment>
<dbReference type="Pfam" id="PF05175">
    <property type="entry name" value="MTS"/>
    <property type="match status" value="1"/>
</dbReference>
<dbReference type="PATRIC" id="fig|69370.6.peg.2601"/>
<dbReference type="PANTHER" id="PTHR47816">
    <property type="entry name" value="RIBOSOMAL RNA SMALL SUBUNIT METHYLTRANSFERASE C"/>
    <property type="match status" value="1"/>
</dbReference>
<organism evidence="6 7">
    <name type="scientific">Microbacterium trichothecenolyticum</name>
    <name type="common">Aureobacterium trichothecenolyticum</name>
    <dbReference type="NCBI Taxonomy" id="69370"/>
    <lineage>
        <taxon>Bacteria</taxon>
        <taxon>Bacillati</taxon>
        <taxon>Actinomycetota</taxon>
        <taxon>Actinomycetes</taxon>
        <taxon>Micrococcales</taxon>
        <taxon>Microbacteriaceae</taxon>
        <taxon>Microbacterium</taxon>
    </lineage>
</organism>
<dbReference type="GO" id="GO:0052916">
    <property type="term" value="F:23S rRNA (guanine(1835)-N(2))-methyltransferase activity"/>
    <property type="evidence" value="ECO:0007669"/>
    <property type="project" value="UniProtKB-EC"/>
</dbReference>
<dbReference type="InterPro" id="IPR029063">
    <property type="entry name" value="SAM-dependent_MTases_sf"/>
</dbReference>
<dbReference type="AlphaFoldDB" id="A0A0M2HBC2"/>
<dbReference type="EC" id="2.1.1.174" evidence="6"/>
<feature type="region of interest" description="Disordered" evidence="3">
    <location>
        <begin position="1"/>
        <end position="23"/>
    </location>
</feature>
<evidence type="ECO:0000256" key="2">
    <source>
        <dbReference type="ARBA" id="ARBA00022679"/>
    </source>
</evidence>
<name>A0A0M2HBC2_MICTR</name>
<dbReference type="EMBL" id="JYJA01000036">
    <property type="protein sequence ID" value="KJL41939.1"/>
    <property type="molecule type" value="Genomic_DNA"/>
</dbReference>
<feature type="domain" description="Methyltransferase small" evidence="4">
    <location>
        <begin position="224"/>
        <end position="390"/>
    </location>
</feature>
<dbReference type="SUPFAM" id="SSF53335">
    <property type="entry name" value="S-adenosyl-L-methionine-dependent methyltransferases"/>
    <property type="match status" value="1"/>
</dbReference>
<keyword evidence="7" id="KW-1185">Reference proteome</keyword>
<dbReference type="InterPro" id="IPR058679">
    <property type="entry name" value="RlmG_N"/>
</dbReference>
<keyword evidence="1 6" id="KW-0489">Methyltransferase</keyword>
<dbReference type="CDD" id="cd02440">
    <property type="entry name" value="AdoMet_MTases"/>
    <property type="match status" value="1"/>
</dbReference>
<accession>A0A0M2HBC2</accession>
<keyword evidence="2 6" id="KW-0808">Transferase</keyword>
<evidence type="ECO:0000313" key="7">
    <source>
        <dbReference type="Proteomes" id="UP000034098"/>
    </source>
</evidence>
<proteinExistence type="predicted"/>
<dbReference type="Pfam" id="PF26049">
    <property type="entry name" value="RLMG_N"/>
    <property type="match status" value="1"/>
</dbReference>
<dbReference type="InterPro" id="IPR046977">
    <property type="entry name" value="RsmC/RlmG"/>
</dbReference>
<dbReference type="OrthoDB" id="29650at2"/>
<evidence type="ECO:0000313" key="6">
    <source>
        <dbReference type="EMBL" id="KJL41939.1"/>
    </source>
</evidence>
<reference evidence="6 7" key="1">
    <citation type="submission" date="2015-02" db="EMBL/GenBank/DDBJ databases">
        <title>Draft genome sequences of ten Microbacterium spp. with emphasis on heavy metal contaminated environments.</title>
        <authorList>
            <person name="Corretto E."/>
        </authorList>
    </citation>
    <scope>NUCLEOTIDE SEQUENCE [LARGE SCALE GENOMIC DNA]</scope>
    <source>
        <strain evidence="6 7">DSM 8608</strain>
    </source>
</reference>
<evidence type="ECO:0000256" key="3">
    <source>
        <dbReference type="SAM" id="MobiDB-lite"/>
    </source>
</evidence>
<dbReference type="Proteomes" id="UP000034098">
    <property type="component" value="Unassembled WGS sequence"/>
</dbReference>
<evidence type="ECO:0000256" key="1">
    <source>
        <dbReference type="ARBA" id="ARBA00022603"/>
    </source>
</evidence>
<evidence type="ECO:0000259" key="4">
    <source>
        <dbReference type="Pfam" id="PF05175"/>
    </source>
</evidence>
<gene>
    <name evidence="6" type="primary">rlmG</name>
    <name evidence="6" type="ORF">RS82_02556</name>
</gene>
<dbReference type="Gene3D" id="3.40.50.150">
    <property type="entry name" value="Vaccinia Virus protein VP39"/>
    <property type="match status" value="2"/>
</dbReference>